<evidence type="ECO:0000313" key="11">
    <source>
        <dbReference type="EMBL" id="KAH8990230.1"/>
    </source>
</evidence>
<evidence type="ECO:0000256" key="8">
    <source>
        <dbReference type="ARBA" id="ARBA00023033"/>
    </source>
</evidence>
<name>A0AAD4LF54_9AGAM</name>
<dbReference type="Proteomes" id="UP001201163">
    <property type="component" value="Unassembled WGS sequence"/>
</dbReference>
<evidence type="ECO:0000256" key="4">
    <source>
        <dbReference type="ARBA" id="ARBA00022617"/>
    </source>
</evidence>
<dbReference type="PANTHER" id="PTHR46300">
    <property type="entry name" value="P450, PUTATIVE (EUROFUNG)-RELATED-RELATED"/>
    <property type="match status" value="1"/>
</dbReference>
<keyword evidence="8 10" id="KW-0503">Monooxygenase</keyword>
<dbReference type="GO" id="GO:0005506">
    <property type="term" value="F:iron ion binding"/>
    <property type="evidence" value="ECO:0007669"/>
    <property type="project" value="InterPro"/>
</dbReference>
<dbReference type="Pfam" id="PF00067">
    <property type="entry name" value="p450"/>
    <property type="match status" value="1"/>
</dbReference>
<comment type="pathway">
    <text evidence="2">Secondary metabolite biosynthesis.</text>
</comment>
<evidence type="ECO:0000256" key="5">
    <source>
        <dbReference type="ARBA" id="ARBA00022723"/>
    </source>
</evidence>
<feature type="binding site" description="axial binding residue" evidence="9">
    <location>
        <position position="437"/>
    </location>
    <ligand>
        <name>heme</name>
        <dbReference type="ChEBI" id="CHEBI:30413"/>
    </ligand>
    <ligandPart>
        <name>Fe</name>
        <dbReference type="ChEBI" id="CHEBI:18248"/>
    </ligandPart>
</feature>
<evidence type="ECO:0000256" key="3">
    <source>
        <dbReference type="ARBA" id="ARBA00010617"/>
    </source>
</evidence>
<dbReference type="PRINTS" id="PR00463">
    <property type="entry name" value="EP450I"/>
</dbReference>
<dbReference type="GO" id="GO:0020037">
    <property type="term" value="F:heme binding"/>
    <property type="evidence" value="ECO:0007669"/>
    <property type="project" value="InterPro"/>
</dbReference>
<proteinExistence type="inferred from homology"/>
<comment type="cofactor">
    <cofactor evidence="1 9">
        <name>heme</name>
        <dbReference type="ChEBI" id="CHEBI:30413"/>
    </cofactor>
</comment>
<protein>
    <submittedName>
        <fullName evidence="11">Cytochrome P450</fullName>
    </submittedName>
</protein>
<keyword evidence="12" id="KW-1185">Reference proteome</keyword>
<dbReference type="Gene3D" id="1.10.630.10">
    <property type="entry name" value="Cytochrome P450"/>
    <property type="match status" value="1"/>
</dbReference>
<dbReference type="GO" id="GO:0016705">
    <property type="term" value="F:oxidoreductase activity, acting on paired donors, with incorporation or reduction of molecular oxygen"/>
    <property type="evidence" value="ECO:0007669"/>
    <property type="project" value="InterPro"/>
</dbReference>
<keyword evidence="4 9" id="KW-0349">Heme</keyword>
<dbReference type="AlphaFoldDB" id="A0AAD4LF54"/>
<evidence type="ECO:0000256" key="2">
    <source>
        <dbReference type="ARBA" id="ARBA00005179"/>
    </source>
</evidence>
<organism evidence="11 12">
    <name type="scientific">Lactarius akahatsu</name>
    <dbReference type="NCBI Taxonomy" id="416441"/>
    <lineage>
        <taxon>Eukaryota</taxon>
        <taxon>Fungi</taxon>
        <taxon>Dikarya</taxon>
        <taxon>Basidiomycota</taxon>
        <taxon>Agaricomycotina</taxon>
        <taxon>Agaricomycetes</taxon>
        <taxon>Russulales</taxon>
        <taxon>Russulaceae</taxon>
        <taxon>Lactarius</taxon>
    </lineage>
</organism>
<dbReference type="InterPro" id="IPR001128">
    <property type="entry name" value="Cyt_P450"/>
</dbReference>
<gene>
    <name evidence="11" type="ORF">EDB92DRAFT_2088657</name>
</gene>
<evidence type="ECO:0000313" key="12">
    <source>
        <dbReference type="Proteomes" id="UP001201163"/>
    </source>
</evidence>
<dbReference type="PANTHER" id="PTHR46300:SF7">
    <property type="entry name" value="P450, PUTATIVE (EUROFUNG)-RELATED"/>
    <property type="match status" value="1"/>
</dbReference>
<dbReference type="InterPro" id="IPR050364">
    <property type="entry name" value="Cytochrome_P450_fung"/>
</dbReference>
<keyword evidence="6 10" id="KW-0560">Oxidoreductase</keyword>
<keyword evidence="7 9" id="KW-0408">Iron</keyword>
<keyword evidence="5 9" id="KW-0479">Metal-binding</keyword>
<dbReference type="InterPro" id="IPR002401">
    <property type="entry name" value="Cyt_P450_E_grp-I"/>
</dbReference>
<evidence type="ECO:0000256" key="9">
    <source>
        <dbReference type="PIRSR" id="PIRSR602401-1"/>
    </source>
</evidence>
<accession>A0AAD4LF54</accession>
<evidence type="ECO:0000256" key="7">
    <source>
        <dbReference type="ARBA" id="ARBA00023004"/>
    </source>
</evidence>
<dbReference type="PRINTS" id="PR00385">
    <property type="entry name" value="P450"/>
</dbReference>
<dbReference type="CDD" id="cd11065">
    <property type="entry name" value="CYP64-like"/>
    <property type="match status" value="1"/>
</dbReference>
<evidence type="ECO:0000256" key="6">
    <source>
        <dbReference type="ARBA" id="ARBA00023002"/>
    </source>
</evidence>
<comment type="caution">
    <text evidence="11">The sequence shown here is derived from an EMBL/GenBank/DDBJ whole genome shotgun (WGS) entry which is preliminary data.</text>
</comment>
<comment type="similarity">
    <text evidence="3 10">Belongs to the cytochrome P450 family.</text>
</comment>
<dbReference type="GO" id="GO:0004497">
    <property type="term" value="F:monooxygenase activity"/>
    <property type="evidence" value="ECO:0007669"/>
    <property type="project" value="UniProtKB-KW"/>
</dbReference>
<reference evidence="11" key="1">
    <citation type="submission" date="2022-01" db="EMBL/GenBank/DDBJ databases">
        <title>Comparative genomics reveals a dynamic genome evolution in the ectomycorrhizal milk-cap (Lactarius) mushrooms.</title>
        <authorList>
            <consortium name="DOE Joint Genome Institute"/>
            <person name="Lebreton A."/>
            <person name="Tang N."/>
            <person name="Kuo A."/>
            <person name="LaButti K."/>
            <person name="Drula E."/>
            <person name="Barry K."/>
            <person name="Clum A."/>
            <person name="Lipzen A."/>
            <person name="Mousain D."/>
            <person name="Ng V."/>
            <person name="Wang R."/>
            <person name="Wang X."/>
            <person name="Dai Y."/>
            <person name="Henrissat B."/>
            <person name="Grigoriev I.V."/>
            <person name="Guerin-Laguette A."/>
            <person name="Yu F."/>
            <person name="Martin F.M."/>
        </authorList>
    </citation>
    <scope>NUCLEOTIDE SEQUENCE</scope>
    <source>
        <strain evidence="11">QP</strain>
    </source>
</reference>
<dbReference type="InterPro" id="IPR036396">
    <property type="entry name" value="Cyt_P450_sf"/>
</dbReference>
<evidence type="ECO:0000256" key="10">
    <source>
        <dbReference type="RuleBase" id="RU000461"/>
    </source>
</evidence>
<evidence type="ECO:0000256" key="1">
    <source>
        <dbReference type="ARBA" id="ARBA00001971"/>
    </source>
</evidence>
<dbReference type="PROSITE" id="PS00086">
    <property type="entry name" value="CYTOCHROME_P450"/>
    <property type="match status" value="1"/>
</dbReference>
<dbReference type="EMBL" id="JAKELL010000031">
    <property type="protein sequence ID" value="KAH8990230.1"/>
    <property type="molecule type" value="Genomic_DNA"/>
</dbReference>
<dbReference type="SUPFAM" id="SSF48264">
    <property type="entry name" value="Cytochrome P450"/>
    <property type="match status" value="1"/>
</dbReference>
<sequence length="483" mass="54338">MSFTYFQLFAASLLSVVTYLLLQRRQRPPLPFPPGPKGLPLIGNLRDLPNEPGSWLKYEKLGRDIGSDILHLELFGMHLVVLNSEKASNDLLEKRSSIYSDRPQLKTLAELLDLGSWSLSFFPYGSKWRDWTKALYVHLQPAGVRRYHPVQTKAARQLLSNLLDTPQDFLKHTRQMVGQATLKIAYGFDVDPRDDPNIARTDDALQGISVAQSRGNIFNFVPFLIHFPWWFPGIGFKKDADIYKRKLEQSRDIPYEAVKRALEENRAAPSIAASMITDLSEKSTPEAIFMARGLPHNIYAGGIDTTTAAVQSFVLAMVLYPEVQKRAREEIDSVLGHGHLPEFGDQDALPYLKAILYEVLRWNPLAPLGVPHLLTENDVYNGYFIPAGSMIFFNSWAILHDPTTYPEPSKFKPERFLDPAARAPLPDATFGFGRRICPGRFLALDTVWITIAGMLAAFEFLPAIDADGRPVPPAQEFVFLLAS</sequence>
<dbReference type="InterPro" id="IPR017972">
    <property type="entry name" value="Cyt_P450_CS"/>
</dbReference>